<dbReference type="InterPro" id="IPR027843">
    <property type="entry name" value="DUF4440"/>
</dbReference>
<dbReference type="Gene3D" id="3.10.450.50">
    <property type="match status" value="1"/>
</dbReference>
<protein>
    <submittedName>
        <fullName evidence="2">SgcJ/EcaC family oxidoreductase</fullName>
    </submittedName>
</protein>
<proteinExistence type="predicted"/>
<dbReference type="SUPFAM" id="SSF54427">
    <property type="entry name" value="NTF2-like"/>
    <property type="match status" value="1"/>
</dbReference>
<organism evidence="2 3">
    <name type="scientific">Paenibacillus aurantius</name>
    <dbReference type="NCBI Taxonomy" id="2918900"/>
    <lineage>
        <taxon>Bacteria</taxon>
        <taxon>Bacillati</taxon>
        <taxon>Bacillota</taxon>
        <taxon>Bacilli</taxon>
        <taxon>Bacillales</taxon>
        <taxon>Paenibacillaceae</taxon>
        <taxon>Paenibacillus</taxon>
    </lineage>
</organism>
<accession>A0AA96RDI4</accession>
<dbReference type="Proteomes" id="UP001305702">
    <property type="component" value="Chromosome"/>
</dbReference>
<evidence type="ECO:0000313" key="2">
    <source>
        <dbReference type="EMBL" id="WNQ11425.1"/>
    </source>
</evidence>
<feature type="domain" description="DUF4440" evidence="1">
    <location>
        <begin position="10"/>
        <end position="126"/>
    </location>
</feature>
<dbReference type="AlphaFoldDB" id="A0AA96RDI4"/>
<reference evidence="2 3" key="1">
    <citation type="submission" date="2022-02" db="EMBL/GenBank/DDBJ databases">
        <title>Paenibacillus sp. MBLB1776 Whole Genome Shotgun Sequencing.</title>
        <authorList>
            <person name="Hwang C.Y."/>
            <person name="Cho E.-S."/>
            <person name="Seo M.-J."/>
        </authorList>
    </citation>
    <scope>NUCLEOTIDE SEQUENCE [LARGE SCALE GENOMIC DNA]</scope>
    <source>
        <strain evidence="2 3">MBLB1776</strain>
    </source>
</reference>
<dbReference type="NCBIfam" id="TIGR02246">
    <property type="entry name" value="SgcJ/EcaC family oxidoreductase"/>
    <property type="match status" value="1"/>
</dbReference>
<evidence type="ECO:0000259" key="1">
    <source>
        <dbReference type="Pfam" id="PF14534"/>
    </source>
</evidence>
<dbReference type="EMBL" id="CP130318">
    <property type="protein sequence ID" value="WNQ11425.1"/>
    <property type="molecule type" value="Genomic_DNA"/>
</dbReference>
<gene>
    <name evidence="2" type="ORF">MJA45_28150</name>
</gene>
<dbReference type="Pfam" id="PF14534">
    <property type="entry name" value="DUF4440"/>
    <property type="match status" value="1"/>
</dbReference>
<dbReference type="InterPro" id="IPR032710">
    <property type="entry name" value="NTF2-like_dom_sf"/>
</dbReference>
<name>A0AA96RDI4_9BACL</name>
<evidence type="ECO:0000313" key="3">
    <source>
        <dbReference type="Proteomes" id="UP001305702"/>
    </source>
</evidence>
<dbReference type="InterPro" id="IPR011944">
    <property type="entry name" value="Steroid_delta5-4_isomerase"/>
</dbReference>
<dbReference type="KEGG" id="paun:MJA45_28150"/>
<dbReference type="RefSeq" id="WP_315605201.1">
    <property type="nucleotide sequence ID" value="NZ_CP130318.1"/>
</dbReference>
<keyword evidence="3" id="KW-1185">Reference proteome</keyword>
<sequence length="142" mass="15666">MSIVQDREAVQEVFKRLSEAWNRGDGAAYGSCFTEDADYITFSGQHLKGSKQIGEVHQWLFDGPLRGSVLEYRSSDSLEPRFLGPDTAIVIAVGEARLAGAAEAAEPDRGSINTNVLVKREGQWKLTAFHNCRIQETPGGRR</sequence>